<evidence type="ECO:0000313" key="1">
    <source>
        <dbReference type="EMBL" id="OEL11951.1"/>
    </source>
</evidence>
<proteinExistence type="predicted"/>
<reference evidence="1 2" key="1">
    <citation type="submission" date="2016-09" db="EMBL/GenBank/DDBJ databases">
        <authorList>
            <person name="Capua I."/>
            <person name="De Benedictis P."/>
            <person name="Joannis T."/>
            <person name="Lombin L.H."/>
            <person name="Cattoli G."/>
        </authorList>
    </citation>
    <scope>NUCLEOTIDE SEQUENCE [LARGE SCALE GENOMIC DNA]</scope>
    <source>
        <strain evidence="1 2">NRS-1</strain>
    </source>
</reference>
<dbReference type="STRING" id="237258.SAMN04489756_12313"/>
<dbReference type="KEGG" id="cnr:EB819_00630"/>
<dbReference type="EMBL" id="MKGI01000013">
    <property type="protein sequence ID" value="OEL11951.1"/>
    <property type="molecule type" value="Genomic_DNA"/>
</dbReference>
<gene>
    <name evidence="1" type="ORF">BHF72_1602</name>
</gene>
<accession>A0A1E5UGF0</accession>
<dbReference type="OrthoDB" id="1275075at2"/>
<dbReference type="RefSeq" id="WP_069797255.1">
    <property type="nucleotide sequence ID" value="NZ_CP034157.1"/>
</dbReference>
<sequence>MNNLIHIEDYFIKLHRSFGISELSYQNRRLELDESNMKQLVFASEAFDEEFENLVDHCSMIYDELQKGFSLKIRKDVNNNYLVNVI</sequence>
<name>A0A1E5UGF0_9FLAO</name>
<organism evidence="1 2">
    <name type="scientific">Cloacibacterium normanense</name>
    <dbReference type="NCBI Taxonomy" id="237258"/>
    <lineage>
        <taxon>Bacteria</taxon>
        <taxon>Pseudomonadati</taxon>
        <taxon>Bacteroidota</taxon>
        <taxon>Flavobacteriia</taxon>
        <taxon>Flavobacteriales</taxon>
        <taxon>Weeksellaceae</taxon>
    </lineage>
</organism>
<keyword evidence="2" id="KW-1185">Reference proteome</keyword>
<evidence type="ECO:0000313" key="2">
    <source>
        <dbReference type="Proteomes" id="UP000095601"/>
    </source>
</evidence>
<dbReference type="Proteomes" id="UP000095601">
    <property type="component" value="Unassembled WGS sequence"/>
</dbReference>
<comment type="caution">
    <text evidence="1">The sequence shown here is derived from an EMBL/GenBank/DDBJ whole genome shotgun (WGS) entry which is preliminary data.</text>
</comment>
<dbReference type="AlphaFoldDB" id="A0A1E5UGF0"/>
<protein>
    <submittedName>
        <fullName evidence="1">Uncharacterized protein</fullName>
    </submittedName>
</protein>